<gene>
    <name evidence="1" type="ORF">g.2101</name>
</gene>
<sequence>IKKKVPILSTRRHINSINLENLRMHLDLQSWDRVLTCNDVDDAYNNFLAIVTSALDTTCPAKNTRQKPRKSITLAYDHEANQMKQEFIQAENAFKLYGRQEDKKRSS</sequence>
<organism evidence="1">
    <name type="scientific">Homalodisca liturata</name>
    <dbReference type="NCBI Taxonomy" id="320908"/>
    <lineage>
        <taxon>Eukaryota</taxon>
        <taxon>Metazoa</taxon>
        <taxon>Ecdysozoa</taxon>
        <taxon>Arthropoda</taxon>
        <taxon>Hexapoda</taxon>
        <taxon>Insecta</taxon>
        <taxon>Pterygota</taxon>
        <taxon>Neoptera</taxon>
        <taxon>Paraneoptera</taxon>
        <taxon>Hemiptera</taxon>
        <taxon>Auchenorrhyncha</taxon>
        <taxon>Membracoidea</taxon>
        <taxon>Cicadellidae</taxon>
        <taxon>Cicadellinae</taxon>
        <taxon>Proconiini</taxon>
        <taxon>Homalodisca</taxon>
    </lineage>
</organism>
<name>A0A1B6JH56_9HEMI</name>
<protein>
    <submittedName>
        <fullName evidence="1">Uncharacterized protein</fullName>
    </submittedName>
</protein>
<dbReference type="EMBL" id="GECU01009172">
    <property type="protein sequence ID" value="JAS98534.1"/>
    <property type="molecule type" value="Transcribed_RNA"/>
</dbReference>
<accession>A0A1B6JH56</accession>
<dbReference type="AlphaFoldDB" id="A0A1B6JH56"/>
<reference evidence="1" key="1">
    <citation type="submission" date="2015-11" db="EMBL/GenBank/DDBJ databases">
        <title>De novo transcriptome assembly of four potential Pierce s Disease insect vectors from Arizona vineyards.</title>
        <authorList>
            <person name="Tassone E.E."/>
        </authorList>
    </citation>
    <scope>NUCLEOTIDE SEQUENCE</scope>
</reference>
<proteinExistence type="predicted"/>
<feature type="non-terminal residue" evidence="1">
    <location>
        <position position="1"/>
    </location>
</feature>
<evidence type="ECO:0000313" key="1">
    <source>
        <dbReference type="EMBL" id="JAS98534.1"/>
    </source>
</evidence>
<feature type="non-terminal residue" evidence="1">
    <location>
        <position position="107"/>
    </location>
</feature>